<evidence type="ECO:0000313" key="1">
    <source>
        <dbReference type="EMBL" id="PHN06047.1"/>
    </source>
</evidence>
<reference evidence="1 2" key="1">
    <citation type="submission" date="2017-10" db="EMBL/GenBank/DDBJ databases">
        <title>The draft genome sequence of Lewinella nigricans NBRC 102662.</title>
        <authorList>
            <person name="Wang K."/>
        </authorList>
    </citation>
    <scope>NUCLEOTIDE SEQUENCE [LARGE SCALE GENOMIC DNA]</scope>
    <source>
        <strain evidence="1 2">NBRC 102662</strain>
    </source>
</reference>
<evidence type="ECO:0000313" key="2">
    <source>
        <dbReference type="Proteomes" id="UP000223913"/>
    </source>
</evidence>
<sequence length="89" mass="10369">MDLAAIIREIPTGYSEVVYRERRYSLTRENLAGGKSIKVFARELGGTDFISFNYYLTSDHTYLKPCEMPERKVLDFLSHMRFLPNGKED</sequence>
<protein>
    <submittedName>
        <fullName evidence="1">Peptide methionine sulfoxide reductase</fullName>
    </submittedName>
</protein>
<organism evidence="1 2">
    <name type="scientific">Flavilitoribacter nigricans (strain ATCC 23147 / DSM 23189 / NBRC 102662 / NCIMB 1420 / SS-2)</name>
    <name type="common">Lewinella nigricans</name>
    <dbReference type="NCBI Taxonomy" id="1122177"/>
    <lineage>
        <taxon>Bacteria</taxon>
        <taxon>Pseudomonadati</taxon>
        <taxon>Bacteroidota</taxon>
        <taxon>Saprospiria</taxon>
        <taxon>Saprospirales</taxon>
        <taxon>Lewinellaceae</taxon>
        <taxon>Flavilitoribacter</taxon>
    </lineage>
</organism>
<accession>A0A2D0NC29</accession>
<dbReference type="AlphaFoldDB" id="A0A2D0NC29"/>
<gene>
    <name evidence="1" type="ORF">CRP01_13840</name>
</gene>
<dbReference type="RefSeq" id="WP_099150640.1">
    <property type="nucleotide sequence ID" value="NZ_PDUD01000019.1"/>
</dbReference>
<keyword evidence="2" id="KW-1185">Reference proteome</keyword>
<dbReference type="EMBL" id="PDUD01000019">
    <property type="protein sequence ID" value="PHN06047.1"/>
    <property type="molecule type" value="Genomic_DNA"/>
</dbReference>
<dbReference type="OrthoDB" id="1189996at2"/>
<comment type="caution">
    <text evidence="1">The sequence shown here is derived from an EMBL/GenBank/DDBJ whole genome shotgun (WGS) entry which is preliminary data.</text>
</comment>
<proteinExistence type="predicted"/>
<name>A0A2D0NC29_FLAN2</name>
<dbReference type="Proteomes" id="UP000223913">
    <property type="component" value="Unassembled WGS sequence"/>
</dbReference>